<dbReference type="AlphaFoldDB" id="A0A8E2QFM7"/>
<dbReference type="InterPro" id="IPR055634">
    <property type="entry name" value="DUF7210"/>
</dbReference>
<feature type="domain" description="DUF7210" evidence="1">
    <location>
        <begin position="15"/>
        <end position="51"/>
    </location>
</feature>
<dbReference type="RefSeq" id="WP_102827415.1">
    <property type="nucleotide sequence ID" value="NZ_CP065721.1"/>
</dbReference>
<protein>
    <recommendedName>
        <fullName evidence="1">DUF7210 domain-containing protein</fullName>
    </recommendedName>
</protein>
<keyword evidence="3" id="KW-1185">Reference proteome</keyword>
<dbReference type="Pfam" id="PF23843">
    <property type="entry name" value="DUF7210"/>
    <property type="match status" value="1"/>
</dbReference>
<organism evidence="2 3">
    <name type="scientific">Stutzerimonas degradans</name>
    <dbReference type="NCBI Taxonomy" id="2968968"/>
    <lineage>
        <taxon>Bacteria</taxon>
        <taxon>Pseudomonadati</taxon>
        <taxon>Pseudomonadota</taxon>
        <taxon>Gammaproteobacteria</taxon>
        <taxon>Pseudomonadales</taxon>
        <taxon>Pseudomonadaceae</taxon>
        <taxon>Stutzerimonas</taxon>
    </lineage>
</organism>
<evidence type="ECO:0000259" key="1">
    <source>
        <dbReference type="Pfam" id="PF23843"/>
    </source>
</evidence>
<comment type="caution">
    <text evidence="2">The sequence shown here is derived from an EMBL/GenBank/DDBJ whole genome shotgun (WGS) entry which is preliminary data.</text>
</comment>
<name>A0A8E2QFM7_9GAMM</name>
<evidence type="ECO:0000313" key="3">
    <source>
        <dbReference type="Proteomes" id="UP000235881"/>
    </source>
</evidence>
<sequence>MSSKPPVPAPQAAEVQVVLNKAHTHRGEQHKAGATINVTANEKAWLEKRGLVGGIHEEVSHG</sequence>
<evidence type="ECO:0000313" key="2">
    <source>
        <dbReference type="EMBL" id="PNF77942.1"/>
    </source>
</evidence>
<reference evidence="2 3" key="1">
    <citation type="submission" date="2018-01" db="EMBL/GenBank/DDBJ databases">
        <title>Denitrification phenotypes of diverse strains of Pseudomonas stutzeri.</title>
        <authorList>
            <person name="Milligan D.A."/>
            <person name="Bergaust L."/>
            <person name="Bakken L.R."/>
            <person name="Frostegard A."/>
        </authorList>
    </citation>
    <scope>NUCLEOTIDE SEQUENCE [LARGE SCALE GENOMIC DNA]</scope>
    <source>
        <strain evidence="2 3">DSM 50238</strain>
    </source>
</reference>
<gene>
    <name evidence="2" type="ORF">CXK95_01210</name>
</gene>
<dbReference type="EMBL" id="POUK01000001">
    <property type="protein sequence ID" value="PNF77942.1"/>
    <property type="molecule type" value="Genomic_DNA"/>
</dbReference>
<accession>A0A8E2QFM7</accession>
<dbReference type="Proteomes" id="UP000235881">
    <property type="component" value="Unassembled WGS sequence"/>
</dbReference>
<proteinExistence type="predicted"/>